<protein>
    <recommendedName>
        <fullName evidence="4">Arginosuccinate synthase-like N-terminal domain-containing protein</fullName>
    </recommendedName>
</protein>
<dbReference type="InterPro" id="IPR001518">
    <property type="entry name" value="Arginosuc_synth"/>
</dbReference>
<evidence type="ECO:0000313" key="6">
    <source>
        <dbReference type="Proteomes" id="UP000823674"/>
    </source>
</evidence>
<accession>A0ABQ7LVM8</accession>
<sequence length="134" mass="14841">MNVVNYFVIFNTAQLFELSSPVMVKLLIQRMPVRLHGKLKKVVLAYSGGLDTSVIVTWLKENNGCEVVCFTADVGQGIEELDGLEQKAKASGASQLVVKDLTEEFAKDYIFPCLRAGAIYKRKYLVGTVPVLKI</sequence>
<dbReference type="EMBL" id="JADBGQ010000007">
    <property type="protein sequence ID" value="KAG5390095.1"/>
    <property type="molecule type" value="Genomic_DNA"/>
</dbReference>
<dbReference type="InterPro" id="IPR018223">
    <property type="entry name" value="Arginosuc_synth_CS"/>
</dbReference>
<keyword evidence="6" id="KW-1185">Reference proteome</keyword>
<evidence type="ECO:0000256" key="1">
    <source>
        <dbReference type="ARBA" id="ARBA00022598"/>
    </source>
</evidence>
<dbReference type="Pfam" id="PF00764">
    <property type="entry name" value="Arginosuc_synth"/>
    <property type="match status" value="1"/>
</dbReference>
<proteinExistence type="predicted"/>
<organism evidence="5 6">
    <name type="scientific">Brassica rapa subsp. trilocularis</name>
    <dbReference type="NCBI Taxonomy" id="1813537"/>
    <lineage>
        <taxon>Eukaryota</taxon>
        <taxon>Viridiplantae</taxon>
        <taxon>Streptophyta</taxon>
        <taxon>Embryophyta</taxon>
        <taxon>Tracheophyta</taxon>
        <taxon>Spermatophyta</taxon>
        <taxon>Magnoliopsida</taxon>
        <taxon>eudicotyledons</taxon>
        <taxon>Gunneridae</taxon>
        <taxon>Pentapetalae</taxon>
        <taxon>rosids</taxon>
        <taxon>malvids</taxon>
        <taxon>Brassicales</taxon>
        <taxon>Brassicaceae</taxon>
        <taxon>Brassiceae</taxon>
        <taxon>Brassica</taxon>
    </lineage>
</organism>
<feature type="domain" description="Arginosuccinate synthase-like N-terminal" evidence="4">
    <location>
        <begin position="41"/>
        <end position="128"/>
    </location>
</feature>
<dbReference type="SUPFAM" id="SSF52402">
    <property type="entry name" value="Adenine nucleotide alpha hydrolases-like"/>
    <property type="match status" value="1"/>
</dbReference>
<dbReference type="Proteomes" id="UP000823674">
    <property type="component" value="Chromosome A08"/>
</dbReference>
<keyword evidence="1" id="KW-0436">Ligase</keyword>
<name>A0ABQ7LVM8_BRACM</name>
<dbReference type="PROSITE" id="PS00564">
    <property type="entry name" value="ARGININOSUCCIN_SYN_1"/>
    <property type="match status" value="1"/>
</dbReference>
<dbReference type="PANTHER" id="PTHR11587:SF2">
    <property type="entry name" value="ARGININOSUCCINATE SYNTHASE"/>
    <property type="match status" value="1"/>
</dbReference>
<dbReference type="PANTHER" id="PTHR11587">
    <property type="entry name" value="ARGININOSUCCINATE SYNTHASE"/>
    <property type="match status" value="1"/>
</dbReference>
<dbReference type="InterPro" id="IPR048267">
    <property type="entry name" value="Arginosuc_syn_N"/>
</dbReference>
<evidence type="ECO:0000256" key="2">
    <source>
        <dbReference type="ARBA" id="ARBA00022741"/>
    </source>
</evidence>
<dbReference type="InterPro" id="IPR014729">
    <property type="entry name" value="Rossmann-like_a/b/a_fold"/>
</dbReference>
<keyword evidence="3" id="KW-0067">ATP-binding</keyword>
<evidence type="ECO:0000256" key="3">
    <source>
        <dbReference type="ARBA" id="ARBA00022840"/>
    </source>
</evidence>
<dbReference type="Gene3D" id="3.40.50.620">
    <property type="entry name" value="HUPs"/>
    <property type="match status" value="1"/>
</dbReference>
<evidence type="ECO:0000259" key="4">
    <source>
        <dbReference type="Pfam" id="PF00764"/>
    </source>
</evidence>
<gene>
    <name evidence="5" type="primary">A08p029210.1_BraROA</name>
    <name evidence="5" type="ORF">IGI04_031636</name>
</gene>
<keyword evidence="2" id="KW-0547">Nucleotide-binding</keyword>
<comment type="caution">
    <text evidence="5">The sequence shown here is derived from an EMBL/GenBank/DDBJ whole genome shotgun (WGS) entry which is preliminary data.</text>
</comment>
<evidence type="ECO:0000313" key="5">
    <source>
        <dbReference type="EMBL" id="KAG5390095.1"/>
    </source>
</evidence>
<reference evidence="5 6" key="1">
    <citation type="submission" date="2021-03" db="EMBL/GenBank/DDBJ databases">
        <authorList>
            <person name="King G.J."/>
            <person name="Bancroft I."/>
            <person name="Baten A."/>
            <person name="Bloomfield J."/>
            <person name="Borpatragohain P."/>
            <person name="He Z."/>
            <person name="Irish N."/>
            <person name="Irwin J."/>
            <person name="Liu K."/>
            <person name="Mauleon R.P."/>
            <person name="Moore J."/>
            <person name="Morris R."/>
            <person name="Ostergaard L."/>
            <person name="Wang B."/>
            <person name="Wells R."/>
        </authorList>
    </citation>
    <scope>NUCLEOTIDE SEQUENCE [LARGE SCALE GENOMIC DNA]</scope>
    <source>
        <strain evidence="5">R-o-18</strain>
        <tissue evidence="5">Leaf</tissue>
    </source>
</reference>